<name>A0A6J3MAR9_9PEZI</name>
<evidence type="ECO:0000256" key="9">
    <source>
        <dbReference type="PIRNR" id="PIRNR007871"/>
    </source>
</evidence>
<keyword evidence="5 9" id="KW-0999">Mitochondrion inner membrane</keyword>
<keyword evidence="11" id="KW-1185">Reference proteome</keyword>
<dbReference type="PANTHER" id="PTHR31586:SF1">
    <property type="entry name" value="CYTOCHROME C OXIDASE ASSEMBLY PROTEIN COX20, MITOCHONDRIAL"/>
    <property type="match status" value="1"/>
</dbReference>
<dbReference type="PIRSF" id="PIRSF007871">
    <property type="entry name" value="Cox20"/>
    <property type="match status" value="1"/>
</dbReference>
<keyword evidence="8 9" id="KW-0472">Membrane</keyword>
<keyword evidence="6" id="KW-1133">Transmembrane helix</keyword>
<evidence type="ECO:0000256" key="5">
    <source>
        <dbReference type="ARBA" id="ARBA00022792"/>
    </source>
</evidence>
<comment type="subcellular location">
    <subcellularLocation>
        <location evidence="1 9">Mitochondrion inner membrane</location>
    </subcellularLocation>
</comment>
<evidence type="ECO:0000256" key="7">
    <source>
        <dbReference type="ARBA" id="ARBA00023128"/>
    </source>
</evidence>
<dbReference type="Pfam" id="PF12597">
    <property type="entry name" value="Cox20"/>
    <property type="match status" value="1"/>
</dbReference>
<dbReference type="GO" id="GO:0005743">
    <property type="term" value="C:mitochondrial inner membrane"/>
    <property type="evidence" value="ECO:0007669"/>
    <property type="project" value="UniProtKB-SubCell"/>
</dbReference>
<reference evidence="12" key="3">
    <citation type="submission" date="2025-08" db="UniProtKB">
        <authorList>
            <consortium name="RefSeq"/>
        </authorList>
    </citation>
    <scope>IDENTIFICATION</scope>
    <source>
        <strain evidence="12">CBS 342.82</strain>
    </source>
</reference>
<evidence type="ECO:0000256" key="8">
    <source>
        <dbReference type="ARBA" id="ARBA00023136"/>
    </source>
</evidence>
<protein>
    <recommendedName>
        <fullName evidence="3 9">Cytochrome c oxidase assembly protein COX20, mitochondrial</fullName>
    </recommendedName>
</protein>
<evidence type="ECO:0000256" key="2">
    <source>
        <dbReference type="ARBA" id="ARBA00009575"/>
    </source>
</evidence>
<organism evidence="12">
    <name type="scientific">Dissoconium aciculare CBS 342.82</name>
    <dbReference type="NCBI Taxonomy" id="1314786"/>
    <lineage>
        <taxon>Eukaryota</taxon>
        <taxon>Fungi</taxon>
        <taxon>Dikarya</taxon>
        <taxon>Ascomycota</taxon>
        <taxon>Pezizomycotina</taxon>
        <taxon>Dothideomycetes</taxon>
        <taxon>Dothideomycetidae</taxon>
        <taxon>Mycosphaerellales</taxon>
        <taxon>Dissoconiaceae</taxon>
        <taxon>Dissoconium</taxon>
    </lineage>
</organism>
<keyword evidence="10" id="KW-0175">Coiled coil</keyword>
<keyword evidence="7 9" id="KW-0496">Mitochondrion</keyword>
<accession>A0A6J3MAR9</accession>
<dbReference type="Proteomes" id="UP000504637">
    <property type="component" value="Unplaced"/>
</dbReference>
<dbReference type="GO" id="GO:0033617">
    <property type="term" value="P:mitochondrial respiratory chain complex IV assembly"/>
    <property type="evidence" value="ECO:0007669"/>
    <property type="project" value="InterPro"/>
</dbReference>
<comment type="similarity">
    <text evidence="2 9">Belongs to the COX20 family.</text>
</comment>
<evidence type="ECO:0000256" key="1">
    <source>
        <dbReference type="ARBA" id="ARBA00004273"/>
    </source>
</evidence>
<dbReference type="GeneID" id="54364100"/>
<evidence type="ECO:0000256" key="10">
    <source>
        <dbReference type="SAM" id="Coils"/>
    </source>
</evidence>
<evidence type="ECO:0000256" key="3">
    <source>
        <dbReference type="ARBA" id="ARBA00017689"/>
    </source>
</evidence>
<dbReference type="AlphaFoldDB" id="A0A6J3MAR9"/>
<evidence type="ECO:0000313" key="12">
    <source>
        <dbReference type="RefSeq" id="XP_033462146.1"/>
    </source>
</evidence>
<keyword evidence="4" id="KW-0812">Transmembrane</keyword>
<evidence type="ECO:0000313" key="11">
    <source>
        <dbReference type="Proteomes" id="UP000504637"/>
    </source>
</evidence>
<reference evidence="12" key="2">
    <citation type="submission" date="2020-04" db="EMBL/GenBank/DDBJ databases">
        <authorList>
            <consortium name="NCBI Genome Project"/>
        </authorList>
    </citation>
    <scope>NUCLEOTIDE SEQUENCE</scope>
    <source>
        <strain evidence="12">CBS 342.82</strain>
    </source>
</reference>
<dbReference type="InterPro" id="IPR022533">
    <property type="entry name" value="Cox20"/>
</dbReference>
<comment type="function">
    <text evidence="9">Involved in the assembly of the cytochrome c oxidase complex.</text>
</comment>
<reference evidence="12" key="1">
    <citation type="submission" date="2020-01" db="EMBL/GenBank/DDBJ databases">
        <authorList>
            <consortium name="DOE Joint Genome Institute"/>
            <person name="Haridas S."/>
            <person name="Albert R."/>
            <person name="Binder M."/>
            <person name="Bloem J."/>
            <person name="Labutti K."/>
            <person name="Salamov A."/>
            <person name="Andreopoulos B."/>
            <person name="Baker S.E."/>
            <person name="Barry K."/>
            <person name="Bills G."/>
            <person name="Bluhm B.H."/>
            <person name="Cannon C."/>
            <person name="Castanera R."/>
            <person name="Culley D.E."/>
            <person name="Daum C."/>
            <person name="Ezra D."/>
            <person name="Gonzalez J.B."/>
            <person name="Henrissat B."/>
            <person name="Kuo A."/>
            <person name="Liang C."/>
            <person name="Lipzen A."/>
            <person name="Lutzoni F."/>
            <person name="Magnuson J."/>
            <person name="Mondo S."/>
            <person name="Nolan M."/>
            <person name="Ohm R."/>
            <person name="Pangilinan J."/>
            <person name="Park H.-J."/>
            <person name="Ramirez L."/>
            <person name="Alfaro M."/>
            <person name="Sun H."/>
            <person name="Tritt A."/>
            <person name="Yoshinaga Y."/>
            <person name="Zwiers L.-H."/>
            <person name="Turgeon B.G."/>
            <person name="Goodwin S.B."/>
            <person name="Spatafora J.W."/>
            <person name="Crous P.W."/>
            <person name="Grigoriev I.V."/>
        </authorList>
    </citation>
    <scope>NUCLEOTIDE SEQUENCE</scope>
    <source>
        <strain evidence="12">CBS 342.82</strain>
    </source>
</reference>
<feature type="coiled-coil region" evidence="10">
    <location>
        <begin position="104"/>
        <end position="139"/>
    </location>
</feature>
<gene>
    <name evidence="12" type="ORF">K489DRAFT_387198</name>
</gene>
<dbReference type="PANTHER" id="PTHR31586">
    <property type="entry name" value="CYTOCHROME C OXIDASE PROTEIN 20"/>
    <property type="match status" value="1"/>
</dbReference>
<evidence type="ECO:0000256" key="4">
    <source>
        <dbReference type="ARBA" id="ARBA00022692"/>
    </source>
</evidence>
<sequence length="151" mass="16859">MEGGTQHTAGGQVPDVTLWNAYHAGKPISQVHKQPCVRDSFMVGIGSGFATGGLRAIFGASVWKSCNWAVGSATLGTLVMYQYCQYRRQAEKAGMTRAVEILHKKELEKQARAQRKAKLIEERREAKDKEQDVALANLQAKSEGRPWWKVW</sequence>
<evidence type="ECO:0000256" key="6">
    <source>
        <dbReference type="ARBA" id="ARBA00022989"/>
    </source>
</evidence>
<dbReference type="OrthoDB" id="14603at2759"/>
<dbReference type="RefSeq" id="XP_033462146.1">
    <property type="nucleotide sequence ID" value="XM_033606300.1"/>
</dbReference>
<proteinExistence type="inferred from homology"/>